<organism evidence="10 11">
    <name type="scientific">Corchorus olitorius</name>
    <dbReference type="NCBI Taxonomy" id="93759"/>
    <lineage>
        <taxon>Eukaryota</taxon>
        <taxon>Viridiplantae</taxon>
        <taxon>Streptophyta</taxon>
        <taxon>Embryophyta</taxon>
        <taxon>Tracheophyta</taxon>
        <taxon>Spermatophyta</taxon>
        <taxon>Magnoliopsida</taxon>
        <taxon>eudicotyledons</taxon>
        <taxon>Gunneridae</taxon>
        <taxon>Pentapetalae</taxon>
        <taxon>rosids</taxon>
        <taxon>malvids</taxon>
        <taxon>Malvales</taxon>
        <taxon>Malvaceae</taxon>
        <taxon>Grewioideae</taxon>
        <taxon>Apeibeae</taxon>
        <taxon>Corchorus</taxon>
    </lineage>
</organism>
<dbReference type="Proteomes" id="UP000187203">
    <property type="component" value="Unassembled WGS sequence"/>
</dbReference>
<dbReference type="GO" id="GO:0009523">
    <property type="term" value="C:photosystem II"/>
    <property type="evidence" value="ECO:0007669"/>
    <property type="project" value="UniProtKB-KW"/>
</dbReference>
<keyword evidence="3" id="KW-0602">Photosynthesis</keyword>
<keyword evidence="9" id="KW-0604">Photosystem II</keyword>
<comment type="caution">
    <text evidence="10">The sequence shown here is derived from an EMBL/GenBank/DDBJ whole genome shotgun (WGS) entry which is preliminary data.</text>
</comment>
<dbReference type="Pfam" id="PF00421">
    <property type="entry name" value="PSII"/>
    <property type="match status" value="1"/>
</dbReference>
<name>A0A1R3G290_9ROSI</name>
<evidence type="ECO:0000256" key="3">
    <source>
        <dbReference type="ARBA" id="ARBA00022531"/>
    </source>
</evidence>
<keyword evidence="8" id="KW-0472">Membrane</keyword>
<dbReference type="InterPro" id="IPR036001">
    <property type="entry name" value="PS_II_antenna-like_sf"/>
</dbReference>
<dbReference type="SUPFAM" id="SSF161077">
    <property type="entry name" value="Photosystem II antenna protein-like"/>
    <property type="match status" value="1"/>
</dbReference>
<evidence type="ECO:0000313" key="11">
    <source>
        <dbReference type="Proteomes" id="UP000187203"/>
    </source>
</evidence>
<keyword evidence="11" id="KW-1185">Reference proteome</keyword>
<dbReference type="STRING" id="93759.A0A1R3G290"/>
<keyword evidence="5" id="KW-0812">Transmembrane</keyword>
<keyword evidence="4" id="KW-0934">Plastid</keyword>
<evidence type="ECO:0000256" key="9">
    <source>
        <dbReference type="ARBA" id="ARBA00023276"/>
    </source>
</evidence>
<keyword evidence="7" id="KW-0157">Chromophore</keyword>
<evidence type="ECO:0008006" key="12">
    <source>
        <dbReference type="Google" id="ProtNLM"/>
    </source>
</evidence>
<evidence type="ECO:0000256" key="6">
    <source>
        <dbReference type="ARBA" id="ARBA00022989"/>
    </source>
</evidence>
<evidence type="ECO:0000256" key="1">
    <source>
        <dbReference type="ARBA" id="ARBA00004141"/>
    </source>
</evidence>
<gene>
    <name evidence="10" type="ORF">COLO4_37397</name>
</gene>
<evidence type="ECO:0000256" key="4">
    <source>
        <dbReference type="ARBA" id="ARBA00022640"/>
    </source>
</evidence>
<dbReference type="EMBL" id="AWUE01023916">
    <property type="protein sequence ID" value="OMO52130.1"/>
    <property type="molecule type" value="Genomic_DNA"/>
</dbReference>
<evidence type="ECO:0000256" key="8">
    <source>
        <dbReference type="ARBA" id="ARBA00023136"/>
    </source>
</evidence>
<keyword evidence="6" id="KW-1133">Transmembrane helix</keyword>
<evidence type="ECO:0000256" key="5">
    <source>
        <dbReference type="ARBA" id="ARBA00022692"/>
    </source>
</evidence>
<comment type="subcellular location">
    <subcellularLocation>
        <location evidence="1">Membrane</location>
        <topology evidence="1">Multi-pass membrane protein</topology>
    </subcellularLocation>
</comment>
<dbReference type="GO" id="GO:0009767">
    <property type="term" value="P:photosynthetic electron transport chain"/>
    <property type="evidence" value="ECO:0007669"/>
    <property type="project" value="InterPro"/>
</dbReference>
<dbReference type="InterPro" id="IPR000932">
    <property type="entry name" value="PS_antenna-like"/>
</dbReference>
<evidence type="ECO:0000256" key="7">
    <source>
        <dbReference type="ARBA" id="ARBA00022991"/>
    </source>
</evidence>
<keyword evidence="2" id="KW-0148">Chlorophyll</keyword>
<dbReference type="GO" id="GO:0016168">
    <property type="term" value="F:chlorophyll binding"/>
    <property type="evidence" value="ECO:0007669"/>
    <property type="project" value="UniProtKB-KW"/>
</dbReference>
<dbReference type="AlphaFoldDB" id="A0A1R3G290"/>
<protein>
    <recommendedName>
        <fullName evidence="12">Photosystem antenna protein-like protein</fullName>
    </recommendedName>
</protein>
<evidence type="ECO:0000313" key="10">
    <source>
        <dbReference type="EMBL" id="OMO52130.1"/>
    </source>
</evidence>
<proteinExistence type="predicted"/>
<accession>A0A1R3G290</accession>
<reference evidence="11" key="1">
    <citation type="submission" date="2013-09" db="EMBL/GenBank/DDBJ databases">
        <title>Corchorus olitorius genome sequencing.</title>
        <authorList>
            <person name="Alam M."/>
            <person name="Haque M.S."/>
            <person name="Islam M.S."/>
            <person name="Emdad E.M."/>
            <person name="Islam M.M."/>
            <person name="Ahmed B."/>
            <person name="Halim A."/>
            <person name="Hossen Q.M.M."/>
            <person name="Hossain M.Z."/>
            <person name="Ahmed R."/>
            <person name="Khan M.M."/>
            <person name="Islam R."/>
            <person name="Rashid M.M."/>
            <person name="Khan S.A."/>
            <person name="Rahman M.S."/>
            <person name="Alam M."/>
            <person name="Yahiya A.S."/>
            <person name="Khan M.S."/>
            <person name="Azam M.S."/>
            <person name="Haque T."/>
            <person name="Lashkar M.Z.H."/>
            <person name="Akhand A.I."/>
            <person name="Morshed G."/>
            <person name="Roy S."/>
            <person name="Uddin K.S."/>
            <person name="Rabeya T."/>
            <person name="Hossain A.S."/>
            <person name="Chowdhury A."/>
            <person name="Snigdha A.R."/>
            <person name="Mortoza M.S."/>
            <person name="Matin S.A."/>
            <person name="Hoque S.M.E."/>
            <person name="Islam M.K."/>
            <person name="Roy D.K."/>
            <person name="Haider R."/>
            <person name="Moosa M.M."/>
            <person name="Elias S.M."/>
            <person name="Hasan A.M."/>
            <person name="Jahan S."/>
            <person name="Shafiuddin M."/>
            <person name="Mahmood N."/>
            <person name="Shommy N.S."/>
        </authorList>
    </citation>
    <scope>NUCLEOTIDE SEQUENCE [LARGE SCALE GENOMIC DNA]</scope>
    <source>
        <strain evidence="11">cv. O-4</strain>
    </source>
</reference>
<sequence length="201" mass="22355">MGLPWYRVHTVVLNDPGRLLSVHIMHTALVADWAGSMALYELAVFDPSDPVLDPMWRQGVACFGFGAFHVTGLYGPGIWVSDPYGLTGKLLLLLELCGMVQRLPPSNYLVLLVINGIKDTFNKKYIEGLVLDLSNSLCPLHGYRKSSPPLRPPWATAPELPPISDEARKFQICLPPYTEFESGIISLKLCSLPHQMRPTRT</sequence>
<evidence type="ECO:0000256" key="2">
    <source>
        <dbReference type="ARBA" id="ARBA00022494"/>
    </source>
</evidence>